<comment type="function">
    <text evidence="14">Key component of the F(0) channel; it plays a direct role in translocation across the membrane. A homomeric c-ring of between 10-14 subunits forms the central stalk rotor element with the F(1) delta and epsilon subunits.</text>
</comment>
<keyword evidence="8 14" id="KW-1133">Transmembrane helix</keyword>
<dbReference type="InterPro" id="IPR005953">
    <property type="entry name" value="ATP_synth_csu_bac/chlpt"/>
</dbReference>
<dbReference type="InterPro" id="IPR002379">
    <property type="entry name" value="ATPase_proteolipid_c-like_dom"/>
</dbReference>
<dbReference type="AlphaFoldDB" id="A0A095SIB7"/>
<dbReference type="SUPFAM" id="SSF81333">
    <property type="entry name" value="F1F0 ATP synthase subunit C"/>
    <property type="match status" value="1"/>
</dbReference>
<evidence type="ECO:0000256" key="2">
    <source>
        <dbReference type="ARBA" id="ARBA00006704"/>
    </source>
</evidence>
<dbReference type="InterPro" id="IPR038662">
    <property type="entry name" value="ATP_synth_F0_csu_sf"/>
</dbReference>
<accession>A0A095SIB7</accession>
<dbReference type="InterPro" id="IPR000454">
    <property type="entry name" value="ATP_synth_F0_csu"/>
</dbReference>
<evidence type="ECO:0000256" key="11">
    <source>
        <dbReference type="ARBA" id="ARBA00023136"/>
    </source>
</evidence>
<feature type="domain" description="V-ATPase proteolipid subunit C-like" evidence="15">
    <location>
        <begin position="7"/>
        <end position="70"/>
    </location>
</feature>
<protein>
    <recommendedName>
        <fullName evidence="14">ATP synthase subunit c</fullName>
    </recommendedName>
    <alternativeName>
        <fullName evidence="14">ATP synthase F(0) sector subunit c</fullName>
    </alternativeName>
    <alternativeName>
        <fullName evidence="14">F-type ATPase subunit c</fullName>
        <shortName evidence="14">F-ATPase subunit c</shortName>
    </alternativeName>
    <alternativeName>
        <fullName evidence="14">Lipid-binding protein</fullName>
    </alternativeName>
</protein>
<comment type="similarity">
    <text evidence="2 14">Belongs to the ATPase C chain family.</text>
</comment>
<evidence type="ECO:0000313" key="16">
    <source>
        <dbReference type="EMBL" id="KGD64074.1"/>
    </source>
</evidence>
<evidence type="ECO:0000256" key="1">
    <source>
        <dbReference type="ARBA" id="ARBA00004651"/>
    </source>
</evidence>
<evidence type="ECO:0000256" key="12">
    <source>
        <dbReference type="ARBA" id="ARBA00023310"/>
    </source>
</evidence>
<keyword evidence="7 14" id="KW-0375">Hydrogen ion transport</keyword>
<keyword evidence="10 14" id="KW-0446">Lipid-binding</keyword>
<dbReference type="CDD" id="cd18185">
    <property type="entry name" value="ATP-synt_Fo_c_ATPE"/>
    <property type="match status" value="1"/>
</dbReference>
<evidence type="ECO:0000256" key="3">
    <source>
        <dbReference type="ARBA" id="ARBA00022448"/>
    </source>
</evidence>
<evidence type="ECO:0000313" key="17">
    <source>
        <dbReference type="Proteomes" id="UP000029444"/>
    </source>
</evidence>
<dbReference type="GO" id="GO:0046933">
    <property type="term" value="F:proton-transporting ATP synthase activity, rotational mechanism"/>
    <property type="evidence" value="ECO:0007669"/>
    <property type="project" value="UniProtKB-UniRule"/>
</dbReference>
<evidence type="ECO:0000256" key="5">
    <source>
        <dbReference type="ARBA" id="ARBA00022547"/>
    </source>
</evidence>
<evidence type="ECO:0000259" key="15">
    <source>
        <dbReference type="Pfam" id="PF00137"/>
    </source>
</evidence>
<proteinExistence type="inferred from homology"/>
<sequence length="73" mass="7621">MEGIQFLAAAIVAGLAAIGAGLGFGMMGGRFLESVARQPELAPMLQTRMFIIAGLLDAVPIICIAIAFLLIFQ</sequence>
<dbReference type="GO" id="GO:0045259">
    <property type="term" value="C:proton-transporting ATP synthase complex"/>
    <property type="evidence" value="ECO:0007669"/>
    <property type="project" value="UniProtKB-KW"/>
</dbReference>
<dbReference type="GeneID" id="99765342"/>
<dbReference type="PATRIC" id="fig|1177154.3.peg.2647"/>
<keyword evidence="4 14" id="KW-1003">Cell membrane</keyword>
<feature type="transmembrane region" description="Helical" evidence="14">
    <location>
        <begin position="49"/>
        <end position="72"/>
    </location>
</feature>
<keyword evidence="9 14" id="KW-0406">Ion transport</keyword>
<evidence type="ECO:0000256" key="13">
    <source>
        <dbReference type="ARBA" id="ARBA00025198"/>
    </source>
</evidence>
<reference evidence="16 17" key="1">
    <citation type="submission" date="2012-09" db="EMBL/GenBank/DDBJ databases">
        <title>Genome Sequence of alkane-degrading Bacterium Alcanivorax sp. 19-m-6.</title>
        <authorList>
            <person name="Lai Q."/>
            <person name="Shao Z."/>
        </authorList>
    </citation>
    <scope>NUCLEOTIDE SEQUENCE [LARGE SCALE GENOMIC DNA]</scope>
    <source>
        <strain evidence="16 17">19-m-6</strain>
    </source>
</reference>
<keyword evidence="11 14" id="KW-0472">Membrane</keyword>
<feature type="site" description="Reversibly protonated during proton transport" evidence="14">
    <location>
        <position position="57"/>
    </location>
</feature>
<comment type="function">
    <text evidence="13 14">F(1)F(0) ATP synthase produces ATP from ADP in the presence of a proton or sodium gradient. F-type ATPases consist of two structural domains, F(1) containing the extramembraneous catalytic core and F(0) containing the membrane proton channel, linked together by a central stalk and a peripheral stalk. During catalysis, ATP synthesis in the catalytic domain of F(1) is coupled via a rotary mechanism of the central stalk subunits to proton translocation.</text>
</comment>
<dbReference type="STRING" id="1177154.Y5S_02614"/>
<organism evidence="16 17">
    <name type="scientific">Alcanivorax nanhaiticus</name>
    <dbReference type="NCBI Taxonomy" id="1177154"/>
    <lineage>
        <taxon>Bacteria</taxon>
        <taxon>Pseudomonadati</taxon>
        <taxon>Pseudomonadota</taxon>
        <taxon>Gammaproteobacteria</taxon>
        <taxon>Oceanospirillales</taxon>
        <taxon>Alcanivoracaceae</taxon>
        <taxon>Alcanivorax</taxon>
    </lineage>
</organism>
<feature type="transmembrane region" description="Helical" evidence="14">
    <location>
        <begin position="6"/>
        <end position="28"/>
    </location>
</feature>
<comment type="caution">
    <text evidence="16">The sequence shown here is derived from an EMBL/GenBank/DDBJ whole genome shotgun (WGS) entry which is preliminary data.</text>
</comment>
<evidence type="ECO:0000256" key="4">
    <source>
        <dbReference type="ARBA" id="ARBA00022475"/>
    </source>
</evidence>
<dbReference type="GO" id="GO:0033177">
    <property type="term" value="C:proton-transporting two-sector ATPase complex, proton-transporting domain"/>
    <property type="evidence" value="ECO:0007669"/>
    <property type="project" value="InterPro"/>
</dbReference>
<dbReference type="NCBIfam" id="NF005363">
    <property type="entry name" value="PRK06876.1"/>
    <property type="match status" value="1"/>
</dbReference>
<keyword evidence="12 14" id="KW-0066">ATP synthesis</keyword>
<comment type="subcellular location">
    <subcellularLocation>
        <location evidence="1 14">Cell membrane</location>
        <topology evidence="1 14">Multi-pass membrane protein</topology>
    </subcellularLocation>
</comment>
<dbReference type="eggNOG" id="COG0636">
    <property type="taxonomic scope" value="Bacteria"/>
</dbReference>
<dbReference type="GO" id="GO:0005886">
    <property type="term" value="C:plasma membrane"/>
    <property type="evidence" value="ECO:0007669"/>
    <property type="project" value="UniProtKB-SubCell"/>
</dbReference>
<evidence type="ECO:0000256" key="9">
    <source>
        <dbReference type="ARBA" id="ARBA00023065"/>
    </source>
</evidence>
<dbReference type="GO" id="GO:0008289">
    <property type="term" value="F:lipid binding"/>
    <property type="evidence" value="ECO:0007669"/>
    <property type="project" value="UniProtKB-KW"/>
</dbReference>
<dbReference type="Proteomes" id="UP000029444">
    <property type="component" value="Unassembled WGS sequence"/>
</dbReference>
<keyword evidence="17" id="KW-1185">Reference proteome</keyword>
<gene>
    <name evidence="14" type="primary">atpE</name>
    <name evidence="16" type="ORF">Y5S_02614</name>
</gene>
<evidence type="ECO:0000256" key="10">
    <source>
        <dbReference type="ARBA" id="ARBA00023121"/>
    </source>
</evidence>
<evidence type="ECO:0000256" key="14">
    <source>
        <dbReference type="HAMAP-Rule" id="MF_01396"/>
    </source>
</evidence>
<evidence type="ECO:0000256" key="8">
    <source>
        <dbReference type="ARBA" id="ARBA00022989"/>
    </source>
</evidence>
<dbReference type="Gene3D" id="1.20.20.10">
    <property type="entry name" value="F1F0 ATP synthase subunit C"/>
    <property type="match status" value="1"/>
</dbReference>
<name>A0A095SIB7_9GAMM</name>
<keyword evidence="5 14" id="KW-0138">CF(0)</keyword>
<dbReference type="InterPro" id="IPR035921">
    <property type="entry name" value="F/V-ATP_Csub_sf"/>
</dbReference>
<evidence type="ECO:0000256" key="6">
    <source>
        <dbReference type="ARBA" id="ARBA00022692"/>
    </source>
</evidence>
<dbReference type="Pfam" id="PF00137">
    <property type="entry name" value="ATP-synt_C"/>
    <property type="match status" value="1"/>
</dbReference>
<dbReference type="RefSeq" id="WP_007151035.1">
    <property type="nucleotide sequence ID" value="NZ_ARXV01000011.1"/>
</dbReference>
<keyword evidence="6 14" id="KW-0812">Transmembrane</keyword>
<dbReference type="NCBIfam" id="TIGR01260">
    <property type="entry name" value="ATP_synt_c"/>
    <property type="match status" value="1"/>
</dbReference>
<dbReference type="PROSITE" id="PS00605">
    <property type="entry name" value="ATPASE_C"/>
    <property type="match status" value="1"/>
</dbReference>
<dbReference type="FunFam" id="1.20.20.10:FF:000002">
    <property type="entry name" value="ATP synthase subunit c"/>
    <property type="match status" value="1"/>
</dbReference>
<dbReference type="PRINTS" id="PR00124">
    <property type="entry name" value="ATPASEC"/>
</dbReference>
<dbReference type="OrthoDB" id="9811659at2"/>
<evidence type="ECO:0000256" key="7">
    <source>
        <dbReference type="ARBA" id="ARBA00022781"/>
    </source>
</evidence>
<dbReference type="HAMAP" id="MF_01396">
    <property type="entry name" value="ATP_synth_c_bact"/>
    <property type="match status" value="1"/>
</dbReference>
<keyword evidence="3 14" id="KW-0813">Transport</keyword>
<dbReference type="InterPro" id="IPR020537">
    <property type="entry name" value="ATP_synth_F0_csu_DDCD_BS"/>
</dbReference>
<dbReference type="EMBL" id="ARXV01000011">
    <property type="protein sequence ID" value="KGD64074.1"/>
    <property type="molecule type" value="Genomic_DNA"/>
</dbReference>